<reference evidence="1 2" key="1">
    <citation type="journal article" date="2019" name="Nat. Ecol. Evol.">
        <title>Megaphylogeny resolves global patterns of mushroom evolution.</title>
        <authorList>
            <person name="Varga T."/>
            <person name="Krizsan K."/>
            <person name="Foldi C."/>
            <person name="Dima B."/>
            <person name="Sanchez-Garcia M."/>
            <person name="Sanchez-Ramirez S."/>
            <person name="Szollosi G.J."/>
            <person name="Szarkandi J.G."/>
            <person name="Papp V."/>
            <person name="Albert L."/>
            <person name="Andreopoulos W."/>
            <person name="Angelini C."/>
            <person name="Antonin V."/>
            <person name="Barry K.W."/>
            <person name="Bougher N.L."/>
            <person name="Buchanan P."/>
            <person name="Buyck B."/>
            <person name="Bense V."/>
            <person name="Catcheside P."/>
            <person name="Chovatia M."/>
            <person name="Cooper J."/>
            <person name="Damon W."/>
            <person name="Desjardin D."/>
            <person name="Finy P."/>
            <person name="Geml J."/>
            <person name="Haridas S."/>
            <person name="Hughes K."/>
            <person name="Justo A."/>
            <person name="Karasinski D."/>
            <person name="Kautmanova I."/>
            <person name="Kiss B."/>
            <person name="Kocsube S."/>
            <person name="Kotiranta H."/>
            <person name="LaButti K.M."/>
            <person name="Lechner B.E."/>
            <person name="Liimatainen K."/>
            <person name="Lipzen A."/>
            <person name="Lukacs Z."/>
            <person name="Mihaltcheva S."/>
            <person name="Morgado L.N."/>
            <person name="Niskanen T."/>
            <person name="Noordeloos M.E."/>
            <person name="Ohm R.A."/>
            <person name="Ortiz-Santana B."/>
            <person name="Ovrebo C."/>
            <person name="Racz N."/>
            <person name="Riley R."/>
            <person name="Savchenko A."/>
            <person name="Shiryaev A."/>
            <person name="Soop K."/>
            <person name="Spirin V."/>
            <person name="Szebenyi C."/>
            <person name="Tomsovsky M."/>
            <person name="Tulloss R.E."/>
            <person name="Uehling J."/>
            <person name="Grigoriev I.V."/>
            <person name="Vagvolgyi C."/>
            <person name="Papp T."/>
            <person name="Martin F.M."/>
            <person name="Miettinen O."/>
            <person name="Hibbett D.S."/>
            <person name="Nagy L.G."/>
        </authorList>
    </citation>
    <scope>NUCLEOTIDE SEQUENCE [LARGE SCALE GENOMIC DNA]</scope>
    <source>
        <strain evidence="1 2">HHB13444</strain>
    </source>
</reference>
<keyword evidence="2" id="KW-1185">Reference proteome</keyword>
<sequence>MHRFWNLDHEPDVYEASDFTANDYADAYTEHICVLSAIKQKDLRAYHSLMHGLYIRVCGLKATPLRATPTSVML</sequence>
<evidence type="ECO:0000313" key="1">
    <source>
        <dbReference type="EMBL" id="TFK78566.1"/>
    </source>
</evidence>
<proteinExistence type="predicted"/>
<dbReference type="AlphaFoldDB" id="A0A5C3NM44"/>
<evidence type="ECO:0000313" key="2">
    <source>
        <dbReference type="Proteomes" id="UP000308197"/>
    </source>
</evidence>
<name>A0A5C3NM44_9APHY</name>
<organism evidence="1 2">
    <name type="scientific">Polyporus arcularius HHB13444</name>
    <dbReference type="NCBI Taxonomy" id="1314778"/>
    <lineage>
        <taxon>Eukaryota</taxon>
        <taxon>Fungi</taxon>
        <taxon>Dikarya</taxon>
        <taxon>Basidiomycota</taxon>
        <taxon>Agaricomycotina</taxon>
        <taxon>Agaricomycetes</taxon>
        <taxon>Polyporales</taxon>
        <taxon>Polyporaceae</taxon>
        <taxon>Polyporus</taxon>
    </lineage>
</organism>
<protein>
    <submittedName>
        <fullName evidence="1">Uncharacterized protein</fullName>
    </submittedName>
</protein>
<gene>
    <name evidence="1" type="ORF">K466DRAFT_606864</name>
</gene>
<dbReference type="InParanoid" id="A0A5C3NM44"/>
<dbReference type="Proteomes" id="UP000308197">
    <property type="component" value="Unassembled WGS sequence"/>
</dbReference>
<accession>A0A5C3NM44</accession>
<dbReference type="EMBL" id="ML212455">
    <property type="protein sequence ID" value="TFK78566.1"/>
    <property type="molecule type" value="Genomic_DNA"/>
</dbReference>